<evidence type="ECO:0000256" key="2">
    <source>
        <dbReference type="ARBA" id="ARBA00022670"/>
    </source>
</evidence>
<accession>A0A9P3LL62</accession>
<dbReference type="InterPro" id="IPR000626">
    <property type="entry name" value="Ubiquitin-like_dom"/>
</dbReference>
<evidence type="ECO:0000313" key="11">
    <source>
        <dbReference type="Proteomes" id="UP000703269"/>
    </source>
</evidence>
<protein>
    <recommendedName>
        <fullName evidence="6">Ubiquitin carboxyl-terminal hydrolase</fullName>
        <ecNumber evidence="6">3.4.19.12</ecNumber>
    </recommendedName>
</protein>
<dbReference type="Gene3D" id="3.90.70.10">
    <property type="entry name" value="Cysteine proteinases"/>
    <property type="match status" value="1"/>
</dbReference>
<comment type="catalytic activity">
    <reaction evidence="1 6">
        <text>Thiol-dependent hydrolysis of ester, thioester, amide, peptide and isopeptide bonds formed by the C-terminal Gly of ubiquitin (a 76-residue protein attached to proteins as an intracellular targeting signal).</text>
        <dbReference type="EC" id="3.4.19.12"/>
    </reaction>
</comment>
<dbReference type="SUPFAM" id="SSF54001">
    <property type="entry name" value="Cysteine proteinases"/>
    <property type="match status" value="1"/>
</dbReference>
<dbReference type="PROSITE" id="PS00972">
    <property type="entry name" value="USP_1"/>
    <property type="match status" value="1"/>
</dbReference>
<evidence type="ECO:0000256" key="7">
    <source>
        <dbReference type="SAM" id="MobiDB-lite"/>
    </source>
</evidence>
<dbReference type="PANTHER" id="PTHR43982:SF1">
    <property type="entry name" value="UBIQUITIN CARBOXYL-TERMINAL HYDROLASE 14"/>
    <property type="match status" value="1"/>
</dbReference>
<dbReference type="EC" id="3.4.19.12" evidence="6"/>
<proteinExistence type="inferred from homology"/>
<dbReference type="Gene3D" id="3.10.20.90">
    <property type="entry name" value="Phosphatidylinositol 3-kinase Catalytic Subunit, Chain A, domain 1"/>
    <property type="match status" value="1"/>
</dbReference>
<dbReference type="Pfam" id="PF00443">
    <property type="entry name" value="UCH"/>
    <property type="match status" value="1"/>
</dbReference>
<evidence type="ECO:0000256" key="6">
    <source>
        <dbReference type="RuleBase" id="RU366025"/>
    </source>
</evidence>
<dbReference type="EMBL" id="BPQB01000107">
    <property type="protein sequence ID" value="GJE99358.1"/>
    <property type="molecule type" value="Genomic_DNA"/>
</dbReference>
<dbReference type="AlphaFoldDB" id="A0A9P3LL62"/>
<sequence length="545" mass="59588">MAPISVKIKHAGKTYDVPLDVDAPPAAFKDAVYQQTGVPPERMKVMIKGGVLKDDTDWRKVGPKEGQTFMVIGAAGELPKPPSTPVVFLEDMDDSELAQALALPVGLVNLGNTCYMNSTVQAMRAIPELQTALEAGAPPGIPTALKNLYSSMRSTTDAVTPAPFLNALRQAFPQFAEMARGSSGQLKSLGGGAMYAQQDAEECWTQLTQALRDVPGLPDPANRKFVEQYMTGEITRTLKCAEAPEEPPSITIERVLKIECNITINTNYMHQGILNALDTILTKTSPSLGREADYQSTSRLSRLPNYLTVHMVRFAWRQDIGKKTKIMRRVKFPTEYDASDIATETLREKLLPVSRKLLEVEKERAERRKVRKRTKTAQPAATRDNDGDTEMRDGSASAEGAAAAAAQPVVELQEESTYRTKEREELEALVHADLKADVGSSVHGLYELIAIVTHKGAAADAGHYMAYVKKRAFHPISFAPASGEPSTVTVTSPEQKGSIDEDDEDWYKFDDAKVSVFAADKIPTLEGGGEDSSAYVLLYRARPLA</sequence>
<dbReference type="Pfam" id="PF00240">
    <property type="entry name" value="ubiquitin"/>
    <property type="match status" value="1"/>
</dbReference>
<organism evidence="10 11">
    <name type="scientific">Phanerochaete sordida</name>
    <dbReference type="NCBI Taxonomy" id="48140"/>
    <lineage>
        <taxon>Eukaryota</taxon>
        <taxon>Fungi</taxon>
        <taxon>Dikarya</taxon>
        <taxon>Basidiomycota</taxon>
        <taxon>Agaricomycotina</taxon>
        <taxon>Agaricomycetes</taxon>
        <taxon>Polyporales</taxon>
        <taxon>Phanerochaetaceae</taxon>
        <taxon>Phanerochaete</taxon>
    </lineage>
</organism>
<comment type="similarity">
    <text evidence="6">Belongs to the peptidase C19 family.</text>
</comment>
<dbReference type="GO" id="GO:0004843">
    <property type="term" value="F:cysteine-type deubiquitinase activity"/>
    <property type="evidence" value="ECO:0007669"/>
    <property type="project" value="UniProtKB-UniRule"/>
</dbReference>
<dbReference type="InterPro" id="IPR044635">
    <property type="entry name" value="UBP14-like"/>
</dbReference>
<keyword evidence="3 6" id="KW-0833">Ubl conjugation pathway</keyword>
<keyword evidence="5 6" id="KW-0788">Thiol protease</keyword>
<evidence type="ECO:0000259" key="8">
    <source>
        <dbReference type="PROSITE" id="PS50053"/>
    </source>
</evidence>
<dbReference type="GO" id="GO:0070628">
    <property type="term" value="F:proteasome binding"/>
    <property type="evidence" value="ECO:0007669"/>
    <property type="project" value="TreeGrafter"/>
</dbReference>
<gene>
    <name evidence="10" type="ORF">PsYK624_156120</name>
</gene>
<dbReference type="InterPro" id="IPR038765">
    <property type="entry name" value="Papain-like_cys_pep_sf"/>
</dbReference>
<dbReference type="GO" id="GO:0061136">
    <property type="term" value="P:regulation of proteasomal protein catabolic process"/>
    <property type="evidence" value="ECO:0007669"/>
    <property type="project" value="TreeGrafter"/>
</dbReference>
<keyword evidence="11" id="KW-1185">Reference proteome</keyword>
<evidence type="ECO:0000256" key="3">
    <source>
        <dbReference type="ARBA" id="ARBA00022786"/>
    </source>
</evidence>
<dbReference type="OrthoDB" id="333239at2759"/>
<evidence type="ECO:0000259" key="9">
    <source>
        <dbReference type="PROSITE" id="PS50235"/>
    </source>
</evidence>
<dbReference type="InterPro" id="IPR028889">
    <property type="entry name" value="USP"/>
</dbReference>
<comment type="caution">
    <text evidence="10">The sequence shown here is derived from an EMBL/GenBank/DDBJ whole genome shotgun (WGS) entry which is preliminary data.</text>
</comment>
<dbReference type="InterPro" id="IPR029071">
    <property type="entry name" value="Ubiquitin-like_domsf"/>
</dbReference>
<feature type="compositionally biased region" description="Low complexity" evidence="7">
    <location>
        <begin position="394"/>
        <end position="406"/>
    </location>
</feature>
<feature type="region of interest" description="Disordered" evidence="7">
    <location>
        <begin position="363"/>
        <end position="417"/>
    </location>
</feature>
<dbReference type="PANTHER" id="PTHR43982">
    <property type="entry name" value="UBIQUITIN CARBOXYL-TERMINAL HYDROLASE"/>
    <property type="match status" value="1"/>
</dbReference>
<dbReference type="InterPro" id="IPR018200">
    <property type="entry name" value="USP_CS"/>
</dbReference>
<reference evidence="10 11" key="1">
    <citation type="submission" date="2021-08" db="EMBL/GenBank/DDBJ databases">
        <title>Draft Genome Sequence of Phanerochaete sordida strain YK-624.</title>
        <authorList>
            <person name="Mori T."/>
            <person name="Dohra H."/>
            <person name="Suzuki T."/>
            <person name="Kawagishi H."/>
            <person name="Hirai H."/>
        </authorList>
    </citation>
    <scope>NUCLEOTIDE SEQUENCE [LARGE SCALE GENOMIC DNA]</scope>
    <source>
        <strain evidence="10 11">YK-624</strain>
    </source>
</reference>
<keyword evidence="4 6" id="KW-0378">Hydrolase</keyword>
<evidence type="ECO:0000256" key="4">
    <source>
        <dbReference type="ARBA" id="ARBA00022801"/>
    </source>
</evidence>
<feature type="domain" description="Ubiquitin-like" evidence="8">
    <location>
        <begin position="2"/>
        <end position="72"/>
    </location>
</feature>
<evidence type="ECO:0000313" key="10">
    <source>
        <dbReference type="EMBL" id="GJE99358.1"/>
    </source>
</evidence>
<dbReference type="GO" id="GO:0043161">
    <property type="term" value="P:proteasome-mediated ubiquitin-dependent protein catabolic process"/>
    <property type="evidence" value="ECO:0007669"/>
    <property type="project" value="InterPro"/>
</dbReference>
<dbReference type="InterPro" id="IPR001394">
    <property type="entry name" value="Peptidase_C19_UCH"/>
</dbReference>
<dbReference type="PROSITE" id="PS50053">
    <property type="entry name" value="UBIQUITIN_2"/>
    <property type="match status" value="1"/>
</dbReference>
<name>A0A9P3LL62_9APHY</name>
<dbReference type="SUPFAM" id="SSF54236">
    <property type="entry name" value="Ubiquitin-like"/>
    <property type="match status" value="1"/>
</dbReference>
<dbReference type="Proteomes" id="UP000703269">
    <property type="component" value="Unassembled WGS sequence"/>
</dbReference>
<feature type="compositionally biased region" description="Basic and acidic residues" evidence="7">
    <location>
        <begin position="383"/>
        <end position="393"/>
    </location>
</feature>
<evidence type="ECO:0000256" key="1">
    <source>
        <dbReference type="ARBA" id="ARBA00000707"/>
    </source>
</evidence>
<evidence type="ECO:0000256" key="5">
    <source>
        <dbReference type="ARBA" id="ARBA00022807"/>
    </source>
</evidence>
<dbReference type="CDD" id="cd16104">
    <property type="entry name" value="Ubl_USP14_like"/>
    <property type="match status" value="1"/>
</dbReference>
<dbReference type="PROSITE" id="PS50235">
    <property type="entry name" value="USP_3"/>
    <property type="match status" value="1"/>
</dbReference>
<dbReference type="SMART" id="SM00213">
    <property type="entry name" value="UBQ"/>
    <property type="match status" value="1"/>
</dbReference>
<dbReference type="GO" id="GO:0016579">
    <property type="term" value="P:protein deubiquitination"/>
    <property type="evidence" value="ECO:0007669"/>
    <property type="project" value="InterPro"/>
</dbReference>
<keyword evidence="2 6" id="KW-0645">Protease</keyword>
<dbReference type="PROSITE" id="PS00973">
    <property type="entry name" value="USP_2"/>
    <property type="match status" value="1"/>
</dbReference>
<feature type="domain" description="USP" evidence="9">
    <location>
        <begin position="105"/>
        <end position="542"/>
    </location>
</feature>